<reference evidence="8" key="1">
    <citation type="journal article" date="2021" name="PeerJ">
        <title>Extensive microbial diversity within the chicken gut microbiome revealed by metagenomics and culture.</title>
        <authorList>
            <person name="Gilroy R."/>
            <person name="Ravi A."/>
            <person name="Getino M."/>
            <person name="Pursley I."/>
            <person name="Horton D.L."/>
            <person name="Alikhan N.F."/>
            <person name="Baker D."/>
            <person name="Gharbi K."/>
            <person name="Hall N."/>
            <person name="Watson M."/>
            <person name="Adriaenssens E.M."/>
            <person name="Foster-Nyarko E."/>
            <person name="Jarju S."/>
            <person name="Secka A."/>
            <person name="Antonio M."/>
            <person name="Oren A."/>
            <person name="Chaudhuri R.R."/>
            <person name="La Ragione R."/>
            <person name="Hildebrand F."/>
            <person name="Pallen M.J."/>
        </authorList>
    </citation>
    <scope>NUCLEOTIDE SEQUENCE</scope>
    <source>
        <strain evidence="8">B5_2728</strain>
    </source>
</reference>
<reference evidence="8" key="2">
    <citation type="submission" date="2021-04" db="EMBL/GenBank/DDBJ databases">
        <authorList>
            <person name="Gilroy R."/>
        </authorList>
    </citation>
    <scope>NUCLEOTIDE SEQUENCE</scope>
    <source>
        <strain evidence="8">B5_2728</strain>
    </source>
</reference>
<dbReference type="PANTHER" id="PTHR33398:SF1">
    <property type="entry name" value="SMALL RIBOSOMAL SUBUNIT PROTEIN BS20C"/>
    <property type="match status" value="1"/>
</dbReference>
<dbReference type="AlphaFoldDB" id="A0A948WP33"/>
<dbReference type="GO" id="GO:0006412">
    <property type="term" value="P:translation"/>
    <property type="evidence" value="ECO:0007669"/>
    <property type="project" value="UniProtKB-UniRule"/>
</dbReference>
<sequence length="84" mass="8920">MKSQKDRVVQSKKEALHNKAIKSNLKTVVKKADAAIAANAADKEAVVVAAISAIDKAKSKGVLHKNTAARKISRMAKRANKANA</sequence>
<dbReference type="InterPro" id="IPR036510">
    <property type="entry name" value="Ribosomal_bS20_sf"/>
</dbReference>
<keyword evidence="4 7" id="KW-0689">Ribosomal protein</keyword>
<evidence type="ECO:0000256" key="5">
    <source>
        <dbReference type="ARBA" id="ARBA00023274"/>
    </source>
</evidence>
<comment type="function">
    <text evidence="7">Binds directly to 16S ribosomal RNA.</text>
</comment>
<dbReference type="HAMAP" id="MF_00500">
    <property type="entry name" value="Ribosomal_bS20"/>
    <property type="match status" value="1"/>
</dbReference>
<evidence type="ECO:0000256" key="2">
    <source>
        <dbReference type="ARBA" id="ARBA00022730"/>
    </source>
</evidence>
<evidence type="ECO:0000256" key="1">
    <source>
        <dbReference type="ARBA" id="ARBA00007634"/>
    </source>
</evidence>
<dbReference type="EMBL" id="JAHLFP010000026">
    <property type="protein sequence ID" value="MBU3805957.1"/>
    <property type="molecule type" value="Genomic_DNA"/>
</dbReference>
<dbReference type="GO" id="GO:0005829">
    <property type="term" value="C:cytosol"/>
    <property type="evidence" value="ECO:0007669"/>
    <property type="project" value="TreeGrafter"/>
</dbReference>
<accession>A0A948WP33</accession>
<keyword evidence="3 7" id="KW-0694">RNA-binding</keyword>
<comment type="similarity">
    <text evidence="1 7">Belongs to the bacterial ribosomal protein bS20 family.</text>
</comment>
<protein>
    <recommendedName>
        <fullName evidence="6 7">Small ribosomal subunit protein bS20</fullName>
    </recommendedName>
</protein>
<keyword evidence="5 7" id="KW-0687">Ribonucleoprotein</keyword>
<dbReference type="GO" id="GO:0070181">
    <property type="term" value="F:small ribosomal subunit rRNA binding"/>
    <property type="evidence" value="ECO:0007669"/>
    <property type="project" value="TreeGrafter"/>
</dbReference>
<evidence type="ECO:0000256" key="7">
    <source>
        <dbReference type="HAMAP-Rule" id="MF_00500"/>
    </source>
</evidence>
<comment type="caution">
    <text evidence="8">The sequence shown here is derived from an EMBL/GenBank/DDBJ whole genome shotgun (WGS) entry which is preliminary data.</text>
</comment>
<keyword evidence="2 7" id="KW-0699">rRNA-binding</keyword>
<organism evidence="8 9">
    <name type="scientific">Candidatus Allofournierella pullistercoris</name>
    <dbReference type="NCBI Taxonomy" id="2838597"/>
    <lineage>
        <taxon>Bacteria</taxon>
        <taxon>Bacillati</taxon>
        <taxon>Bacillota</taxon>
        <taxon>Clostridia</taxon>
        <taxon>Eubacteriales</taxon>
        <taxon>Oscillospiraceae</taxon>
        <taxon>Allofournierella</taxon>
    </lineage>
</organism>
<evidence type="ECO:0000256" key="6">
    <source>
        <dbReference type="ARBA" id="ARBA00035136"/>
    </source>
</evidence>
<evidence type="ECO:0000256" key="3">
    <source>
        <dbReference type="ARBA" id="ARBA00022884"/>
    </source>
</evidence>
<dbReference type="Gene3D" id="1.20.58.110">
    <property type="entry name" value="Ribosomal protein S20"/>
    <property type="match status" value="1"/>
</dbReference>
<dbReference type="NCBIfam" id="TIGR00029">
    <property type="entry name" value="S20"/>
    <property type="match status" value="1"/>
</dbReference>
<dbReference type="GO" id="GO:0015935">
    <property type="term" value="C:small ribosomal subunit"/>
    <property type="evidence" value="ECO:0007669"/>
    <property type="project" value="TreeGrafter"/>
</dbReference>
<gene>
    <name evidence="7 8" type="primary">rpsT</name>
    <name evidence="8" type="ORF">H9882_03585</name>
</gene>
<dbReference type="InterPro" id="IPR002583">
    <property type="entry name" value="Ribosomal_bS20"/>
</dbReference>
<evidence type="ECO:0000313" key="9">
    <source>
        <dbReference type="Proteomes" id="UP000713596"/>
    </source>
</evidence>
<dbReference type="Proteomes" id="UP000713596">
    <property type="component" value="Unassembled WGS sequence"/>
</dbReference>
<evidence type="ECO:0000256" key="4">
    <source>
        <dbReference type="ARBA" id="ARBA00022980"/>
    </source>
</evidence>
<name>A0A948WP33_9FIRM</name>
<dbReference type="SUPFAM" id="SSF46992">
    <property type="entry name" value="Ribosomal protein S20"/>
    <property type="match status" value="1"/>
</dbReference>
<dbReference type="PANTHER" id="PTHR33398">
    <property type="entry name" value="30S RIBOSOMAL PROTEIN S20"/>
    <property type="match status" value="1"/>
</dbReference>
<dbReference type="Pfam" id="PF01649">
    <property type="entry name" value="Ribosomal_S20p"/>
    <property type="match status" value="1"/>
</dbReference>
<proteinExistence type="inferred from homology"/>
<dbReference type="GO" id="GO:0003735">
    <property type="term" value="F:structural constituent of ribosome"/>
    <property type="evidence" value="ECO:0007669"/>
    <property type="project" value="InterPro"/>
</dbReference>
<evidence type="ECO:0000313" key="8">
    <source>
        <dbReference type="EMBL" id="MBU3805957.1"/>
    </source>
</evidence>